<keyword evidence="4 10" id="KW-0812">Transmembrane</keyword>
<dbReference type="InterPro" id="IPR018108">
    <property type="entry name" value="MCP_transmembrane"/>
</dbReference>
<evidence type="ECO:0000256" key="9">
    <source>
        <dbReference type="ARBA" id="ARBA00023136"/>
    </source>
</evidence>
<dbReference type="InterPro" id="IPR050391">
    <property type="entry name" value="Mito_Metabolite_Transporter"/>
</dbReference>
<keyword evidence="3 11" id="KW-0813">Transport</keyword>
<evidence type="ECO:0000256" key="10">
    <source>
        <dbReference type="PROSITE-ProRule" id="PRU00282"/>
    </source>
</evidence>
<feature type="repeat" description="Solcar" evidence="10">
    <location>
        <begin position="69"/>
        <end position="160"/>
    </location>
</feature>
<evidence type="ECO:0000313" key="13">
    <source>
        <dbReference type="Proteomes" id="UP000282613"/>
    </source>
</evidence>
<evidence type="ECO:0000256" key="5">
    <source>
        <dbReference type="ARBA" id="ARBA00022737"/>
    </source>
</evidence>
<keyword evidence="5" id="KW-0677">Repeat</keyword>
<keyword evidence="13" id="KW-1185">Reference proteome</keyword>
<proteinExistence type="inferred from homology"/>
<dbReference type="Gene3D" id="1.50.40.10">
    <property type="entry name" value="Mitochondrial carrier domain"/>
    <property type="match status" value="1"/>
</dbReference>
<dbReference type="WBParaSite" id="TASK_0000053701-mRNA-1">
    <property type="protein sequence ID" value="TASK_0000053701-mRNA-1"/>
    <property type="gene ID" value="TASK_0000053701"/>
</dbReference>
<dbReference type="Pfam" id="PF00153">
    <property type="entry name" value="Mito_carr"/>
    <property type="match status" value="3"/>
</dbReference>
<dbReference type="InterPro" id="IPR023395">
    <property type="entry name" value="MCP_dom_sf"/>
</dbReference>
<dbReference type="PROSITE" id="PS50920">
    <property type="entry name" value="SOLCAR"/>
    <property type="match status" value="3"/>
</dbReference>
<dbReference type="SUPFAM" id="SSF103506">
    <property type="entry name" value="Mitochondrial carrier"/>
    <property type="match status" value="1"/>
</dbReference>
<feature type="repeat" description="Solcar" evidence="10">
    <location>
        <begin position="1"/>
        <end position="58"/>
    </location>
</feature>
<accession>A0A158R6M7</accession>
<comment type="similarity">
    <text evidence="2 11">Belongs to the mitochondrial carrier (TC 2.A.29) family.</text>
</comment>
<evidence type="ECO:0000256" key="8">
    <source>
        <dbReference type="ARBA" id="ARBA00023128"/>
    </source>
</evidence>
<dbReference type="OrthoDB" id="448427at2759"/>
<name>A0A158R6M7_TAEAS</name>
<dbReference type="AlphaFoldDB" id="A0A158R6M7"/>
<evidence type="ECO:0000313" key="14">
    <source>
        <dbReference type="WBParaSite" id="TASK_0000053701-mRNA-1"/>
    </source>
</evidence>
<keyword evidence="9 10" id="KW-0472">Membrane</keyword>
<reference evidence="14" key="1">
    <citation type="submission" date="2016-04" db="UniProtKB">
        <authorList>
            <consortium name="WormBaseParasite"/>
        </authorList>
    </citation>
    <scope>IDENTIFICATION</scope>
</reference>
<evidence type="ECO:0000256" key="11">
    <source>
        <dbReference type="RuleBase" id="RU000488"/>
    </source>
</evidence>
<dbReference type="PANTHER" id="PTHR45618">
    <property type="entry name" value="MITOCHONDRIAL DICARBOXYLATE CARRIER-RELATED"/>
    <property type="match status" value="1"/>
</dbReference>
<keyword evidence="6" id="KW-0999">Mitochondrion inner membrane</keyword>
<keyword evidence="8" id="KW-0496">Mitochondrion</keyword>
<sequence length="275" mass="30014">FVGEGGAAKIYNSTFHAIRTIVRQEGALKLYTGLSAALLRQATYTTARLGVYTSLFEYISSRSQSGSPPSFPAKLSIGLTAGVLGSFVGTPTEVCLIRMTADGKLPVAERRNYTNVFNALYRIYKEEGLFALWRGALPTMGRAAVVNVAQLVSYSQFKEIILENKLMHDGFGVHLTASMCSALITTIASLPVDIAKTRIQNMRTINGRPEYSGIFDVLGRTVKSEGVMALWKGFTPYLFRIGPHTILTFIILEQLNALYNVYILGNRPGGAKSGL</sequence>
<evidence type="ECO:0000256" key="1">
    <source>
        <dbReference type="ARBA" id="ARBA00004448"/>
    </source>
</evidence>
<dbReference type="STRING" id="60517.A0A158R6M7"/>
<dbReference type="FunFam" id="1.50.40.10:FF:000009">
    <property type="entry name" value="Mitochondrial 2-oxoglutarate/malate carrier protein"/>
    <property type="match status" value="1"/>
</dbReference>
<reference evidence="12 13" key="2">
    <citation type="submission" date="2018-11" db="EMBL/GenBank/DDBJ databases">
        <authorList>
            <consortium name="Pathogen Informatics"/>
        </authorList>
    </citation>
    <scope>NUCLEOTIDE SEQUENCE [LARGE SCALE GENOMIC DNA]</scope>
</reference>
<feature type="repeat" description="Solcar" evidence="10">
    <location>
        <begin position="169"/>
        <end position="258"/>
    </location>
</feature>
<dbReference type="Proteomes" id="UP000282613">
    <property type="component" value="Unassembled WGS sequence"/>
</dbReference>
<evidence type="ECO:0000256" key="6">
    <source>
        <dbReference type="ARBA" id="ARBA00022792"/>
    </source>
</evidence>
<evidence type="ECO:0000256" key="7">
    <source>
        <dbReference type="ARBA" id="ARBA00022989"/>
    </source>
</evidence>
<dbReference type="EMBL" id="UYRS01000071">
    <property type="protein sequence ID" value="VDK21215.1"/>
    <property type="molecule type" value="Genomic_DNA"/>
</dbReference>
<evidence type="ECO:0000256" key="4">
    <source>
        <dbReference type="ARBA" id="ARBA00022692"/>
    </source>
</evidence>
<evidence type="ECO:0000313" key="12">
    <source>
        <dbReference type="EMBL" id="VDK21215.1"/>
    </source>
</evidence>
<comment type="subcellular location">
    <subcellularLocation>
        <location evidence="1">Mitochondrion inner membrane</location>
        <topology evidence="1">Multi-pass membrane protein</topology>
    </subcellularLocation>
</comment>
<evidence type="ECO:0000256" key="3">
    <source>
        <dbReference type="ARBA" id="ARBA00022448"/>
    </source>
</evidence>
<dbReference type="GO" id="GO:0005743">
    <property type="term" value="C:mitochondrial inner membrane"/>
    <property type="evidence" value="ECO:0007669"/>
    <property type="project" value="UniProtKB-SubCell"/>
</dbReference>
<evidence type="ECO:0000256" key="2">
    <source>
        <dbReference type="ARBA" id="ARBA00006375"/>
    </source>
</evidence>
<keyword evidence="7" id="KW-1133">Transmembrane helix</keyword>
<gene>
    <name evidence="12" type="ORF">TASK_LOCUS538</name>
</gene>
<protein>
    <submittedName>
        <fullName evidence="14">Mitochondrial 2-oxoglutarate/malate carrier protein</fullName>
    </submittedName>
</protein>
<organism evidence="14">
    <name type="scientific">Taenia asiatica</name>
    <name type="common">Asian tapeworm</name>
    <dbReference type="NCBI Taxonomy" id="60517"/>
    <lineage>
        <taxon>Eukaryota</taxon>
        <taxon>Metazoa</taxon>
        <taxon>Spiralia</taxon>
        <taxon>Lophotrochozoa</taxon>
        <taxon>Platyhelminthes</taxon>
        <taxon>Cestoda</taxon>
        <taxon>Eucestoda</taxon>
        <taxon>Cyclophyllidea</taxon>
        <taxon>Taeniidae</taxon>
        <taxon>Taenia</taxon>
    </lineage>
</organism>